<gene>
    <name evidence="1" type="ORF">BJ987_004292</name>
</gene>
<dbReference type="EMBL" id="JAGGMR010000001">
    <property type="protein sequence ID" value="MBP2191391.1"/>
    <property type="molecule type" value="Genomic_DNA"/>
</dbReference>
<name>A0ABS4QI71_9NOCA</name>
<dbReference type="Proteomes" id="UP001519325">
    <property type="component" value="Unassembled WGS sequence"/>
</dbReference>
<dbReference type="RefSeq" id="WP_209892948.1">
    <property type="nucleotide sequence ID" value="NZ_JAGGMR010000001.1"/>
</dbReference>
<sequence length="81" mass="8814">MSVLDATICGMSLEFFNALSGKLAIELTEPTESIAANLVNQRASATAAIKDVSFTPDVFEDEDFRDLTTDEFTASCSNRRC</sequence>
<evidence type="ECO:0000313" key="1">
    <source>
        <dbReference type="EMBL" id="MBP2191391.1"/>
    </source>
</evidence>
<keyword evidence="2" id="KW-1185">Reference proteome</keyword>
<evidence type="ECO:0000313" key="2">
    <source>
        <dbReference type="Proteomes" id="UP001519325"/>
    </source>
</evidence>
<protein>
    <submittedName>
        <fullName evidence="1">Uncharacterized protein</fullName>
    </submittedName>
</protein>
<reference evidence="1 2" key="1">
    <citation type="submission" date="2021-03" db="EMBL/GenBank/DDBJ databases">
        <title>Sequencing the genomes of 1000 actinobacteria strains.</title>
        <authorList>
            <person name="Klenk H.-P."/>
        </authorList>
    </citation>
    <scope>NUCLEOTIDE SEQUENCE [LARGE SCALE GENOMIC DNA]</scope>
    <source>
        <strain evidence="1 2">DSM 45516</strain>
    </source>
</reference>
<organism evidence="1 2">
    <name type="scientific">Nocardia goodfellowii</name>
    <dbReference type="NCBI Taxonomy" id="882446"/>
    <lineage>
        <taxon>Bacteria</taxon>
        <taxon>Bacillati</taxon>
        <taxon>Actinomycetota</taxon>
        <taxon>Actinomycetes</taxon>
        <taxon>Mycobacteriales</taxon>
        <taxon>Nocardiaceae</taxon>
        <taxon>Nocardia</taxon>
    </lineage>
</organism>
<accession>A0ABS4QI71</accession>
<proteinExistence type="predicted"/>
<comment type="caution">
    <text evidence="1">The sequence shown here is derived from an EMBL/GenBank/DDBJ whole genome shotgun (WGS) entry which is preliminary data.</text>
</comment>